<dbReference type="EMBL" id="VVIM01000001">
    <property type="protein sequence ID" value="KAB0804374.1"/>
    <property type="molecule type" value="Genomic_DNA"/>
</dbReference>
<proteinExistence type="predicted"/>
<dbReference type="InParanoid" id="A0A5N4B499"/>
<dbReference type="AlphaFoldDB" id="A0A5N4B499"/>
<evidence type="ECO:0000313" key="2">
    <source>
        <dbReference type="Proteomes" id="UP000327044"/>
    </source>
</evidence>
<evidence type="ECO:0008006" key="3">
    <source>
        <dbReference type="Google" id="ProtNLM"/>
    </source>
</evidence>
<reference evidence="1 2" key="1">
    <citation type="journal article" date="2018" name="Elife">
        <title>Firefly genomes illuminate parallel origins of bioluminescence in beetles.</title>
        <authorList>
            <person name="Fallon T.R."/>
            <person name="Lower S.E."/>
            <person name="Chang C.H."/>
            <person name="Bessho-Uehara M."/>
            <person name="Martin G.J."/>
            <person name="Bewick A.J."/>
            <person name="Behringer M."/>
            <person name="Debat H.J."/>
            <person name="Wong I."/>
            <person name="Day J.C."/>
            <person name="Suvorov A."/>
            <person name="Silva C.J."/>
            <person name="Stanger-Hall K.F."/>
            <person name="Hall D.W."/>
            <person name="Schmitz R.J."/>
            <person name="Nelson D.R."/>
            <person name="Lewis S.M."/>
            <person name="Shigenobu S."/>
            <person name="Bybee S.M."/>
            <person name="Larracuente A.M."/>
            <person name="Oba Y."/>
            <person name="Weng J.K."/>
        </authorList>
    </citation>
    <scope>NUCLEOTIDE SEQUENCE [LARGE SCALE GENOMIC DNA]</scope>
    <source>
        <strain evidence="1">1611_PpyrPB1</strain>
        <tissue evidence="1">Whole body</tissue>
    </source>
</reference>
<gene>
    <name evidence="1" type="ORF">PPYR_01344</name>
</gene>
<protein>
    <recommendedName>
        <fullName evidence="3">Nuclease HARBI1</fullName>
    </recommendedName>
</protein>
<dbReference type="Proteomes" id="UP000327044">
    <property type="component" value="Unassembled WGS sequence"/>
</dbReference>
<keyword evidence="2" id="KW-1185">Reference proteome</keyword>
<organism evidence="1 2">
    <name type="scientific">Photinus pyralis</name>
    <name type="common">Common eastern firefly</name>
    <name type="synonym">Lampyris pyralis</name>
    <dbReference type="NCBI Taxonomy" id="7054"/>
    <lineage>
        <taxon>Eukaryota</taxon>
        <taxon>Metazoa</taxon>
        <taxon>Ecdysozoa</taxon>
        <taxon>Arthropoda</taxon>
        <taxon>Hexapoda</taxon>
        <taxon>Insecta</taxon>
        <taxon>Pterygota</taxon>
        <taxon>Neoptera</taxon>
        <taxon>Endopterygota</taxon>
        <taxon>Coleoptera</taxon>
        <taxon>Polyphaga</taxon>
        <taxon>Elateriformia</taxon>
        <taxon>Elateroidea</taxon>
        <taxon>Lampyridae</taxon>
        <taxon>Lampyrinae</taxon>
        <taxon>Photinus</taxon>
    </lineage>
</organism>
<name>A0A5N4B499_PHOPY</name>
<comment type="caution">
    <text evidence="1">The sequence shown here is derived from an EMBL/GenBank/DDBJ whole genome shotgun (WGS) entry which is preliminary data.</text>
</comment>
<sequence length="234" mass="27437">MNYTDFDEPITDDEDFLELMQLFLDDEEEPLVSKNIRKRPDYFNILSEKEFVERFRLTKEGALEVLEKISDHIARKTERNHAVTPITMLLVTLRFYATGSMLIVVGDFCGIDKSTASRIVAQRCFGIWKRRFPVLAFGMRVRLDRIQPIIVATAVLHNIARMRNIPDPEYNPDVEEAVHYLENVNNNNYAVGDEARIGPNNPKVFCYYHIHENTHALFLNSVNFWEIYYHKHKI</sequence>
<accession>A0A5N4B499</accession>
<evidence type="ECO:0000313" key="1">
    <source>
        <dbReference type="EMBL" id="KAB0804374.1"/>
    </source>
</evidence>